<dbReference type="Gene3D" id="3.40.50.1460">
    <property type="match status" value="1"/>
</dbReference>
<keyword evidence="4" id="KW-1185">Reference proteome</keyword>
<dbReference type="InterPro" id="IPR001309">
    <property type="entry name" value="Pept_C14_p20"/>
</dbReference>
<evidence type="ECO:0000313" key="3">
    <source>
        <dbReference type="EMBL" id="MFL4470166.1"/>
    </source>
</evidence>
<name>A0ABW8USS5_9RHOB</name>
<evidence type="ECO:0000259" key="2">
    <source>
        <dbReference type="PROSITE" id="PS50208"/>
    </source>
</evidence>
<dbReference type="InterPro" id="IPR015917">
    <property type="entry name" value="Pept_C14A"/>
</dbReference>
<dbReference type="PANTHER" id="PTHR22576">
    <property type="entry name" value="MUCOSA ASSOCIATED LYMPHOID TISSUE LYMPHOMA TRANSLOCATION PROTEIN 1/PARACASPASE"/>
    <property type="match status" value="1"/>
</dbReference>
<dbReference type="RefSeq" id="WP_407592036.1">
    <property type="nucleotide sequence ID" value="NZ_JBHDIY010000002.1"/>
</dbReference>
<comment type="caution">
    <text evidence="3">The sequence shown here is derived from an EMBL/GenBank/DDBJ whole genome shotgun (WGS) entry which is preliminary data.</text>
</comment>
<organism evidence="3 4">
    <name type="scientific">Tateyamaria armeniaca</name>
    <dbReference type="NCBI Taxonomy" id="2518930"/>
    <lineage>
        <taxon>Bacteria</taxon>
        <taxon>Pseudomonadati</taxon>
        <taxon>Pseudomonadota</taxon>
        <taxon>Alphaproteobacteria</taxon>
        <taxon>Rhodobacterales</taxon>
        <taxon>Roseobacteraceae</taxon>
        <taxon>Tateyamaria</taxon>
    </lineage>
</organism>
<dbReference type="EMBL" id="JBHDIY010000002">
    <property type="protein sequence ID" value="MFL4470166.1"/>
    <property type="molecule type" value="Genomic_DNA"/>
</dbReference>
<dbReference type="SUPFAM" id="SSF52129">
    <property type="entry name" value="Caspase-like"/>
    <property type="match status" value="1"/>
</dbReference>
<proteinExistence type="inferred from homology"/>
<dbReference type="PROSITE" id="PS50208">
    <property type="entry name" value="CASPASE_P20"/>
    <property type="match status" value="1"/>
</dbReference>
<comment type="similarity">
    <text evidence="1">Belongs to the peptidase C14A family.</text>
</comment>
<dbReference type="InterPro" id="IPR052039">
    <property type="entry name" value="Caspase-related_regulators"/>
</dbReference>
<dbReference type="PANTHER" id="PTHR22576:SF37">
    <property type="entry name" value="MUCOSA-ASSOCIATED LYMPHOID TISSUE LYMPHOMA TRANSLOCATION PROTEIN 1"/>
    <property type="match status" value="1"/>
</dbReference>
<sequence>MTARLRCLIYVACLLVGIPHFAWAERVALLIGNSAYSVPDMELRNPVNDVEALGSALRALSFTVIEIKDANSPKMQTALQDFQRAATGAEMAVFFYAGHGVQIGGENYLVGVDFSGGELGAMRRTSLSMSDVRDTMTVAAPAIGIVILDACRNNPFTSNGLVRPGLVRDSGGAGLLIAYATDPGNVAYDGLGENSVYTAALLKHLATPALDARLMLGRVRQEVVLETGGRQIPWVEEAVLGEHSFNPSAPDRLVADAQVDELSRWRRISGSLDVAAFEDYLQDYPDGLFEQFAQDRIIALKSSARLARAEEPEVLIASANTQKLTSALNVLGLVGDGNLSRGLSIYQRRLPDPTTLSEDQLYADAARMSIFLASTTLQQLRTDLVALRGIERTLKISEDALAQMEEIAKTNADATPLVQQARRDINEILRAQGIVLRRLDQTRTYYDEILEESSAFFPDDATLALLGGTDRSRDLGAVGQKLNENASIFLRHLAQTEEETKGSYKWLADLISQG</sequence>
<dbReference type="InterPro" id="IPR011600">
    <property type="entry name" value="Pept_C14_caspase"/>
</dbReference>
<evidence type="ECO:0000313" key="4">
    <source>
        <dbReference type="Proteomes" id="UP001627408"/>
    </source>
</evidence>
<dbReference type="InterPro" id="IPR029030">
    <property type="entry name" value="Caspase-like_dom_sf"/>
</dbReference>
<dbReference type="Proteomes" id="UP001627408">
    <property type="component" value="Unassembled WGS sequence"/>
</dbReference>
<accession>A0ABW8USS5</accession>
<reference evidence="3 4" key="1">
    <citation type="submission" date="2024-08" db="EMBL/GenBank/DDBJ databases">
        <title>Tateyamaria sp. nov., isolated from marine algae.</title>
        <authorList>
            <person name="Choi B.J."/>
            <person name="Kim J.M."/>
            <person name="Lee J.K."/>
            <person name="Choi D.G."/>
            <person name="Bayburt H."/>
            <person name="Baek J.H."/>
            <person name="Han D.M."/>
            <person name="Jeon C.O."/>
        </authorList>
    </citation>
    <scope>NUCLEOTIDE SEQUENCE [LARGE SCALE GENOMIC DNA]</scope>
    <source>
        <strain evidence="3 4">KMU-156</strain>
    </source>
</reference>
<dbReference type="Pfam" id="PF00656">
    <property type="entry name" value="Peptidase_C14"/>
    <property type="match status" value="1"/>
</dbReference>
<gene>
    <name evidence="3" type="ORF">ACERZ8_09890</name>
</gene>
<evidence type="ECO:0000256" key="1">
    <source>
        <dbReference type="ARBA" id="ARBA00010134"/>
    </source>
</evidence>
<protein>
    <submittedName>
        <fullName evidence="3">Caspase domain-containing protein</fullName>
    </submittedName>
</protein>
<feature type="domain" description="Caspase family p20" evidence="2">
    <location>
        <begin position="24"/>
        <end position="155"/>
    </location>
</feature>
<dbReference type="SMART" id="SM00115">
    <property type="entry name" value="CASc"/>
    <property type="match status" value="1"/>
</dbReference>